<dbReference type="InterPro" id="IPR011650">
    <property type="entry name" value="Peptidase_M20_dimer"/>
</dbReference>
<dbReference type="SUPFAM" id="SSF55031">
    <property type="entry name" value="Bacterial exopeptidase dimerisation domain"/>
    <property type="match status" value="1"/>
</dbReference>
<dbReference type="InterPro" id="IPR002933">
    <property type="entry name" value="Peptidase_M20"/>
</dbReference>
<keyword evidence="1 4" id="KW-0378">Hydrolase</keyword>
<dbReference type="FunFam" id="3.30.70.360:FF:000001">
    <property type="entry name" value="N-acetyldiaminopimelate deacetylase"/>
    <property type="match status" value="1"/>
</dbReference>
<name>A0A517WU34_9PLAN</name>
<evidence type="ECO:0000313" key="5">
    <source>
        <dbReference type="Proteomes" id="UP000318384"/>
    </source>
</evidence>
<proteinExistence type="predicted"/>
<organism evidence="4 5">
    <name type="scientific">Gimesia aquarii</name>
    <dbReference type="NCBI Taxonomy" id="2527964"/>
    <lineage>
        <taxon>Bacteria</taxon>
        <taxon>Pseudomonadati</taxon>
        <taxon>Planctomycetota</taxon>
        <taxon>Planctomycetia</taxon>
        <taxon>Planctomycetales</taxon>
        <taxon>Planctomycetaceae</taxon>
        <taxon>Gimesia</taxon>
    </lineage>
</organism>
<dbReference type="SUPFAM" id="SSF53187">
    <property type="entry name" value="Zn-dependent exopeptidases"/>
    <property type="match status" value="1"/>
</dbReference>
<dbReference type="Gene3D" id="3.40.630.10">
    <property type="entry name" value="Zn peptidases"/>
    <property type="match status" value="1"/>
</dbReference>
<feature type="binding site" evidence="2">
    <location>
        <position position="405"/>
    </location>
    <ligand>
        <name>Mn(2+)</name>
        <dbReference type="ChEBI" id="CHEBI:29035"/>
        <label>2</label>
    </ligand>
</feature>
<dbReference type="InterPro" id="IPR036264">
    <property type="entry name" value="Bact_exopeptidase_dim_dom"/>
</dbReference>
<accession>A0A517WU34</accession>
<dbReference type="Gene3D" id="3.30.70.360">
    <property type="match status" value="1"/>
</dbReference>
<feature type="binding site" evidence="2">
    <location>
        <position position="182"/>
    </location>
    <ligand>
        <name>Mn(2+)</name>
        <dbReference type="ChEBI" id="CHEBI:29035"/>
        <label>2</label>
    </ligand>
</feature>
<comment type="cofactor">
    <cofactor evidence="2">
        <name>Mn(2+)</name>
        <dbReference type="ChEBI" id="CHEBI:29035"/>
    </cofactor>
    <text evidence="2">The Mn(2+) ion enhances activity.</text>
</comment>
<dbReference type="AlphaFoldDB" id="A0A517WU34"/>
<dbReference type="GO" id="GO:0050118">
    <property type="term" value="F:N-acetyldiaminopimelate deacetylase activity"/>
    <property type="evidence" value="ECO:0007669"/>
    <property type="project" value="UniProtKB-ARBA"/>
</dbReference>
<feature type="domain" description="Peptidase M20 dimerisation" evidence="3">
    <location>
        <begin position="228"/>
        <end position="322"/>
    </location>
</feature>
<evidence type="ECO:0000256" key="1">
    <source>
        <dbReference type="ARBA" id="ARBA00022801"/>
    </source>
</evidence>
<sequence length="439" mass="47611">MKSLDSKREFCAPIWYNQECEEMNLMSTGPKHHGRWFRAMTQVSRGVTMTGLDSKLFEQIVSFRRAIHAEPELSWHEYKTSDRIAAFLDELEIPYKRGVAGTGIVAELPGEHDLPFVALRADMDALPIQEETGLPFASQVPGVMHACGHDGHTSMLLGAAALLVQEKHRPAPIRFLFQPAEETGKGAKAMIEAGVLENVALIFGGHLDRHFPAGTVAVTDGPVNASSDQFHIKIQGAGGHAARPHEAIDSVVVGSLLVMALQTIVSREVNPAHPSVVTVGHFQAGSASNVIASSAQLDGSIRAQEQSVREDLQRSIERIARSIGDLHNANIEVTIDLGTPPLSNPPDIAELAREAVRESLGEATLRKLEIANMGGEDFAYYMEEVPGCYVRFGSVLAGKEGYPAHSSRFDFDEQALNVGATYFHAIALAAGRRLLEEGE</sequence>
<keyword evidence="5" id="KW-1185">Reference proteome</keyword>
<dbReference type="GO" id="GO:0046872">
    <property type="term" value="F:metal ion binding"/>
    <property type="evidence" value="ECO:0007669"/>
    <property type="project" value="UniProtKB-KW"/>
</dbReference>
<dbReference type="GO" id="GO:0019877">
    <property type="term" value="P:diaminopimelate biosynthetic process"/>
    <property type="evidence" value="ECO:0007669"/>
    <property type="project" value="UniProtKB-ARBA"/>
</dbReference>
<protein>
    <submittedName>
        <fullName evidence="4">Putative hydrolase YxeP</fullName>
        <ecNumber evidence="4">3.-.-.-</ecNumber>
    </submittedName>
</protein>
<keyword evidence="2" id="KW-0464">Manganese</keyword>
<dbReference type="InterPro" id="IPR017439">
    <property type="entry name" value="Amidohydrolase"/>
</dbReference>
<feature type="binding site" evidence="2">
    <location>
        <position position="149"/>
    </location>
    <ligand>
        <name>Mn(2+)</name>
        <dbReference type="ChEBI" id="CHEBI:29035"/>
        <label>2</label>
    </ligand>
</feature>
<dbReference type="PANTHER" id="PTHR11014:SF63">
    <property type="entry name" value="METALLOPEPTIDASE, PUTATIVE (AFU_ORTHOLOGUE AFUA_6G09600)-RELATED"/>
    <property type="match status" value="1"/>
</dbReference>
<feature type="binding site" evidence="2">
    <location>
        <position position="147"/>
    </location>
    <ligand>
        <name>Mn(2+)</name>
        <dbReference type="ChEBI" id="CHEBI:29035"/>
        <label>2</label>
    </ligand>
</feature>
<keyword evidence="2" id="KW-0479">Metal-binding</keyword>
<evidence type="ECO:0000256" key="2">
    <source>
        <dbReference type="PIRSR" id="PIRSR005962-1"/>
    </source>
</evidence>
<feature type="binding site" evidence="2">
    <location>
        <position position="206"/>
    </location>
    <ligand>
        <name>Mn(2+)</name>
        <dbReference type="ChEBI" id="CHEBI:29035"/>
        <label>2</label>
    </ligand>
</feature>
<dbReference type="Pfam" id="PF07687">
    <property type="entry name" value="M20_dimer"/>
    <property type="match status" value="1"/>
</dbReference>
<dbReference type="EC" id="3.-.-.-" evidence="4"/>
<dbReference type="CDD" id="cd03886">
    <property type="entry name" value="M20_Acy1"/>
    <property type="match status" value="1"/>
</dbReference>
<dbReference type="PANTHER" id="PTHR11014">
    <property type="entry name" value="PEPTIDASE M20 FAMILY MEMBER"/>
    <property type="match status" value="1"/>
</dbReference>
<evidence type="ECO:0000259" key="3">
    <source>
        <dbReference type="Pfam" id="PF07687"/>
    </source>
</evidence>
<reference evidence="4 5" key="1">
    <citation type="submission" date="2019-03" db="EMBL/GenBank/DDBJ databases">
        <title>Deep-cultivation of Planctomycetes and their phenomic and genomic characterization uncovers novel biology.</title>
        <authorList>
            <person name="Wiegand S."/>
            <person name="Jogler M."/>
            <person name="Boedeker C."/>
            <person name="Pinto D."/>
            <person name="Vollmers J."/>
            <person name="Rivas-Marin E."/>
            <person name="Kohn T."/>
            <person name="Peeters S.H."/>
            <person name="Heuer A."/>
            <person name="Rast P."/>
            <person name="Oberbeckmann S."/>
            <person name="Bunk B."/>
            <person name="Jeske O."/>
            <person name="Meyerdierks A."/>
            <person name="Storesund J.E."/>
            <person name="Kallscheuer N."/>
            <person name="Luecker S."/>
            <person name="Lage O.M."/>
            <person name="Pohl T."/>
            <person name="Merkel B.J."/>
            <person name="Hornburger P."/>
            <person name="Mueller R.-W."/>
            <person name="Bruemmer F."/>
            <person name="Labrenz M."/>
            <person name="Spormann A.M."/>
            <person name="Op den Camp H."/>
            <person name="Overmann J."/>
            <person name="Amann R."/>
            <person name="Jetten M.S.M."/>
            <person name="Mascher T."/>
            <person name="Medema M.H."/>
            <person name="Devos D.P."/>
            <person name="Kaster A.-K."/>
            <person name="Ovreas L."/>
            <person name="Rohde M."/>
            <person name="Galperin M.Y."/>
            <person name="Jogler C."/>
        </authorList>
    </citation>
    <scope>NUCLEOTIDE SEQUENCE [LARGE SCALE GENOMIC DNA]</scope>
    <source>
        <strain evidence="4 5">V202</strain>
    </source>
</reference>
<dbReference type="Proteomes" id="UP000318384">
    <property type="component" value="Chromosome"/>
</dbReference>
<dbReference type="NCBIfam" id="TIGR01891">
    <property type="entry name" value="amidohydrolases"/>
    <property type="match status" value="1"/>
</dbReference>
<dbReference type="Pfam" id="PF01546">
    <property type="entry name" value="Peptidase_M20"/>
    <property type="match status" value="1"/>
</dbReference>
<gene>
    <name evidence="4" type="primary">yxeP_2</name>
    <name evidence="4" type="ORF">V202x_21390</name>
</gene>
<dbReference type="EMBL" id="CP037422">
    <property type="protein sequence ID" value="QDU08769.1"/>
    <property type="molecule type" value="Genomic_DNA"/>
</dbReference>
<evidence type="ECO:0000313" key="4">
    <source>
        <dbReference type="EMBL" id="QDU08769.1"/>
    </source>
</evidence>
<dbReference type="PIRSF" id="PIRSF005962">
    <property type="entry name" value="Pept_M20D_amidohydro"/>
    <property type="match status" value="1"/>
</dbReference>